<feature type="transmembrane region" description="Helical" evidence="7">
    <location>
        <begin position="98"/>
        <end position="122"/>
    </location>
</feature>
<dbReference type="EMBL" id="SKBN01000008">
    <property type="protein sequence ID" value="TGJ87928.1"/>
    <property type="molecule type" value="Genomic_DNA"/>
</dbReference>
<evidence type="ECO:0000256" key="4">
    <source>
        <dbReference type="ARBA" id="ARBA00023136"/>
    </source>
</evidence>
<dbReference type="InterPro" id="IPR052337">
    <property type="entry name" value="SAT4-like"/>
</dbReference>
<name>A0A4Z0Z6R2_9PEZI</name>
<feature type="transmembrane region" description="Helical" evidence="7">
    <location>
        <begin position="12"/>
        <end position="39"/>
    </location>
</feature>
<keyword evidence="4 7" id="KW-0472">Membrane</keyword>
<evidence type="ECO:0000256" key="3">
    <source>
        <dbReference type="ARBA" id="ARBA00022989"/>
    </source>
</evidence>
<feature type="transmembrane region" description="Helical" evidence="7">
    <location>
        <begin position="246"/>
        <end position="275"/>
    </location>
</feature>
<accession>A0A4Z0Z6R2</accession>
<feature type="transmembrane region" description="Helical" evidence="7">
    <location>
        <begin position="213"/>
        <end position="234"/>
    </location>
</feature>
<dbReference type="PANTHER" id="PTHR33048:SF47">
    <property type="entry name" value="INTEGRAL MEMBRANE PROTEIN-RELATED"/>
    <property type="match status" value="1"/>
</dbReference>
<feature type="transmembrane region" description="Helical" evidence="7">
    <location>
        <begin position="51"/>
        <end position="74"/>
    </location>
</feature>
<keyword evidence="10" id="KW-1185">Reference proteome</keyword>
<feature type="region of interest" description="Disordered" evidence="6">
    <location>
        <begin position="282"/>
        <end position="313"/>
    </location>
</feature>
<evidence type="ECO:0000256" key="7">
    <source>
        <dbReference type="SAM" id="Phobius"/>
    </source>
</evidence>
<feature type="compositionally biased region" description="Polar residues" evidence="6">
    <location>
        <begin position="294"/>
        <end position="306"/>
    </location>
</feature>
<comment type="subcellular location">
    <subcellularLocation>
        <location evidence="1">Membrane</location>
        <topology evidence="1">Multi-pass membrane protein</topology>
    </subcellularLocation>
</comment>
<dbReference type="Pfam" id="PF20684">
    <property type="entry name" value="Fung_rhodopsin"/>
    <property type="match status" value="1"/>
</dbReference>
<dbReference type="STRING" id="37992.A0A4Z0Z6R2"/>
<feature type="transmembrane region" description="Helical" evidence="7">
    <location>
        <begin position="173"/>
        <end position="192"/>
    </location>
</feature>
<keyword evidence="3 7" id="KW-1133">Transmembrane helix</keyword>
<proteinExistence type="inferred from homology"/>
<dbReference type="GO" id="GO:0016020">
    <property type="term" value="C:membrane"/>
    <property type="evidence" value="ECO:0007669"/>
    <property type="project" value="UniProtKB-SubCell"/>
</dbReference>
<dbReference type="PANTHER" id="PTHR33048">
    <property type="entry name" value="PTH11-LIKE INTEGRAL MEMBRANE PROTEIN (AFU_ORTHOLOGUE AFUA_5G11245)"/>
    <property type="match status" value="1"/>
</dbReference>
<feature type="transmembrane region" description="Helical" evidence="7">
    <location>
        <begin position="134"/>
        <end position="153"/>
    </location>
</feature>
<dbReference type="AlphaFoldDB" id="A0A4Z0Z6R2"/>
<protein>
    <recommendedName>
        <fullName evidence="8">Rhodopsin domain-containing protein</fullName>
    </recommendedName>
</protein>
<comment type="caution">
    <text evidence="9">The sequence shown here is derived from an EMBL/GenBank/DDBJ whole genome shotgun (WGS) entry which is preliminary data.</text>
</comment>
<evidence type="ECO:0000256" key="2">
    <source>
        <dbReference type="ARBA" id="ARBA00022692"/>
    </source>
</evidence>
<dbReference type="Proteomes" id="UP000297716">
    <property type="component" value="Unassembled WGS sequence"/>
</dbReference>
<keyword evidence="2 7" id="KW-0812">Transmembrane</keyword>
<feature type="domain" description="Rhodopsin" evidence="8">
    <location>
        <begin position="35"/>
        <end position="277"/>
    </location>
</feature>
<evidence type="ECO:0000313" key="10">
    <source>
        <dbReference type="Proteomes" id="UP000297716"/>
    </source>
</evidence>
<sequence>MASSMASSIGVWYGAWGFVGATIFLAVLSSLAVALRFWSRWITRLGVYLDDWLTLCALAVHHGFGATVIISFLADGLGFDTVTLAAADSRAAIELKKVTFIGTILYGIASAFIRLSFLLFCFRIFPTTIVRRGGYILATTCLVWFVAIEVLNLTLCKPIAYMWDQTIEGGYCIASPVGLIVLGALNVVIDAVTVGLPLHEVMKLNLSREKRCFVFGIFCIGGIATAASVARLVALSLYHEVNGTGAAFALLSASTVFEIYIAIIGACAPTLAPVYKRLRGRPMPSDTPIPHRSGYTTKPKSQSHTYLNGGVNPALGRTAVRESEDEERFFKRLDDIQVLVPAKERGEFWTDISARPASEGVPLGKIRVQRDVTWKSED</sequence>
<reference evidence="9 10" key="1">
    <citation type="submission" date="2019-03" db="EMBL/GenBank/DDBJ databases">
        <title>Draft genome sequence of Xylaria hypoxylon DSM 108379, a ubiquitous saprotrophic-parasitic fungi on hardwood.</title>
        <authorList>
            <person name="Buettner E."/>
            <person name="Leonhardt S."/>
            <person name="Gebauer A.M."/>
            <person name="Liers C."/>
            <person name="Hofrichter M."/>
            <person name="Kellner H."/>
        </authorList>
    </citation>
    <scope>NUCLEOTIDE SEQUENCE [LARGE SCALE GENOMIC DNA]</scope>
    <source>
        <strain evidence="9 10">DSM 108379</strain>
    </source>
</reference>
<dbReference type="InterPro" id="IPR049326">
    <property type="entry name" value="Rhodopsin_dom_fungi"/>
</dbReference>
<dbReference type="OrthoDB" id="5421689at2759"/>
<comment type="similarity">
    <text evidence="5">Belongs to the SAT4 family.</text>
</comment>
<evidence type="ECO:0000256" key="5">
    <source>
        <dbReference type="ARBA" id="ARBA00038359"/>
    </source>
</evidence>
<evidence type="ECO:0000259" key="8">
    <source>
        <dbReference type="Pfam" id="PF20684"/>
    </source>
</evidence>
<organism evidence="9 10">
    <name type="scientific">Xylaria hypoxylon</name>
    <dbReference type="NCBI Taxonomy" id="37992"/>
    <lineage>
        <taxon>Eukaryota</taxon>
        <taxon>Fungi</taxon>
        <taxon>Dikarya</taxon>
        <taxon>Ascomycota</taxon>
        <taxon>Pezizomycotina</taxon>
        <taxon>Sordariomycetes</taxon>
        <taxon>Xylariomycetidae</taxon>
        <taxon>Xylariales</taxon>
        <taxon>Xylariaceae</taxon>
        <taxon>Xylaria</taxon>
    </lineage>
</organism>
<evidence type="ECO:0000256" key="6">
    <source>
        <dbReference type="SAM" id="MobiDB-lite"/>
    </source>
</evidence>
<evidence type="ECO:0000256" key="1">
    <source>
        <dbReference type="ARBA" id="ARBA00004141"/>
    </source>
</evidence>
<gene>
    <name evidence="9" type="ORF">E0Z10_g877</name>
</gene>
<evidence type="ECO:0000313" key="9">
    <source>
        <dbReference type="EMBL" id="TGJ87928.1"/>
    </source>
</evidence>